<dbReference type="GO" id="GO:0004519">
    <property type="term" value="F:endonuclease activity"/>
    <property type="evidence" value="ECO:0007669"/>
    <property type="project" value="UniProtKB-KW"/>
</dbReference>
<dbReference type="PROSITE" id="PS00127">
    <property type="entry name" value="RNASE_PANCREATIC"/>
    <property type="match status" value="1"/>
</dbReference>
<dbReference type="GO" id="GO:0050830">
    <property type="term" value="P:defense response to Gram-positive bacterium"/>
    <property type="evidence" value="ECO:0007669"/>
    <property type="project" value="TreeGrafter"/>
</dbReference>
<dbReference type="GO" id="GO:0016787">
    <property type="term" value="F:hydrolase activity"/>
    <property type="evidence" value="ECO:0007669"/>
    <property type="project" value="UniProtKB-KW"/>
</dbReference>
<dbReference type="PANTHER" id="PTHR11437:SF66">
    <property type="entry name" value="RNASE 3"/>
    <property type="match status" value="1"/>
</dbReference>
<evidence type="ECO:0000256" key="5">
    <source>
        <dbReference type="RuleBase" id="RU000651"/>
    </source>
</evidence>
<evidence type="ECO:0000256" key="2">
    <source>
        <dbReference type="ARBA" id="ARBA00022722"/>
    </source>
</evidence>
<dbReference type="InterPro" id="IPR036816">
    <property type="entry name" value="RNaseA-like_dom_sf"/>
</dbReference>
<keyword evidence="2 5" id="KW-0540">Nuclease</keyword>
<evidence type="ECO:0000313" key="7">
    <source>
        <dbReference type="Ensembl" id="ENSMZEP00005003649.1"/>
    </source>
</evidence>
<keyword evidence="5" id="KW-0732">Signal</keyword>
<dbReference type="Pfam" id="PF00074">
    <property type="entry name" value="RnaseA"/>
    <property type="match status" value="1"/>
</dbReference>
<dbReference type="Ensembl" id="ENSMZET00005003802.1">
    <property type="protein sequence ID" value="ENSMZEP00005003649.1"/>
    <property type="gene ID" value="ENSMZEG00005002826.1"/>
</dbReference>
<dbReference type="InterPro" id="IPR023411">
    <property type="entry name" value="RNaseA_AS"/>
</dbReference>
<dbReference type="PANTHER" id="PTHR11437">
    <property type="entry name" value="RIBONUCLEASE"/>
    <property type="match status" value="1"/>
</dbReference>
<feature type="domain" description="Ribonuclease A-domain" evidence="6">
    <location>
        <begin position="18"/>
        <end position="123"/>
    </location>
</feature>
<evidence type="ECO:0000256" key="1">
    <source>
        <dbReference type="ARBA" id="ARBA00005600"/>
    </source>
</evidence>
<proteinExistence type="inferred from homology"/>
<dbReference type="GO" id="GO:0003676">
    <property type="term" value="F:nucleic acid binding"/>
    <property type="evidence" value="ECO:0007669"/>
    <property type="project" value="InterPro"/>
</dbReference>
<dbReference type="Proteomes" id="UP000265160">
    <property type="component" value="Unplaced"/>
</dbReference>
<accession>A0A3P9B189</accession>
<dbReference type="GO" id="GO:0004540">
    <property type="term" value="F:RNA nuclease activity"/>
    <property type="evidence" value="ECO:0007669"/>
    <property type="project" value="TreeGrafter"/>
</dbReference>
<evidence type="ECO:0000256" key="4">
    <source>
        <dbReference type="ARBA" id="ARBA00022801"/>
    </source>
</evidence>
<sequence>MRVQSACLLLLLLCAAVLSQTYNDFKKKHILPENGSRKCDDMMKNVNGINQCKRINTFINQKAEKVKALCKGKKNEYITHKFDVIDCKMKSVKPCKYKSLALKGKKKKVKCENGLPVHLEQGKCKSKKNRFRF</sequence>
<dbReference type="InterPro" id="IPR023412">
    <property type="entry name" value="RNaseA_domain"/>
</dbReference>
<organism evidence="7 8">
    <name type="scientific">Maylandia zebra</name>
    <name type="common">zebra mbuna</name>
    <dbReference type="NCBI Taxonomy" id="106582"/>
    <lineage>
        <taxon>Eukaryota</taxon>
        <taxon>Metazoa</taxon>
        <taxon>Chordata</taxon>
        <taxon>Craniata</taxon>
        <taxon>Vertebrata</taxon>
        <taxon>Euteleostomi</taxon>
        <taxon>Actinopterygii</taxon>
        <taxon>Neopterygii</taxon>
        <taxon>Teleostei</taxon>
        <taxon>Neoteleostei</taxon>
        <taxon>Acanthomorphata</taxon>
        <taxon>Ovalentaria</taxon>
        <taxon>Cichlomorphae</taxon>
        <taxon>Cichliformes</taxon>
        <taxon>Cichlidae</taxon>
        <taxon>African cichlids</taxon>
        <taxon>Pseudocrenilabrinae</taxon>
        <taxon>Haplochromini</taxon>
        <taxon>Maylandia</taxon>
        <taxon>Maylandia zebra complex</taxon>
    </lineage>
</organism>
<dbReference type="InterPro" id="IPR001427">
    <property type="entry name" value="RNaseA"/>
</dbReference>
<dbReference type="SMART" id="SM00092">
    <property type="entry name" value="RNAse_Pc"/>
    <property type="match status" value="1"/>
</dbReference>
<protein>
    <recommendedName>
        <fullName evidence="6">Ribonuclease A-domain domain-containing protein</fullName>
    </recommendedName>
</protein>
<reference evidence="7" key="2">
    <citation type="submission" date="2025-09" db="UniProtKB">
        <authorList>
            <consortium name="Ensembl"/>
        </authorList>
    </citation>
    <scope>IDENTIFICATION</scope>
</reference>
<feature type="chain" id="PRO_5017849903" description="Ribonuclease A-domain domain-containing protein" evidence="5">
    <location>
        <begin position="20"/>
        <end position="133"/>
    </location>
</feature>
<keyword evidence="8" id="KW-1185">Reference proteome</keyword>
<comment type="similarity">
    <text evidence="1 5">Belongs to the pancreatic ribonuclease family.</text>
</comment>
<dbReference type="SUPFAM" id="SSF54076">
    <property type="entry name" value="RNase A-like"/>
    <property type="match status" value="1"/>
</dbReference>
<evidence type="ECO:0000256" key="3">
    <source>
        <dbReference type="ARBA" id="ARBA00022759"/>
    </source>
</evidence>
<reference evidence="7" key="1">
    <citation type="submission" date="2025-08" db="UniProtKB">
        <authorList>
            <consortium name="Ensembl"/>
        </authorList>
    </citation>
    <scope>IDENTIFICATION</scope>
</reference>
<evidence type="ECO:0000313" key="8">
    <source>
        <dbReference type="Proteomes" id="UP000265160"/>
    </source>
</evidence>
<evidence type="ECO:0000259" key="6">
    <source>
        <dbReference type="SMART" id="SM00092"/>
    </source>
</evidence>
<feature type="signal peptide" evidence="5">
    <location>
        <begin position="1"/>
        <end position="19"/>
    </location>
</feature>
<keyword evidence="3 5" id="KW-0255">Endonuclease</keyword>
<dbReference type="AlphaFoldDB" id="A0A3P9B189"/>
<keyword evidence="4 5" id="KW-0378">Hydrolase</keyword>
<dbReference type="GeneTree" id="ENSGT00670000099148"/>
<dbReference type="Gene3D" id="3.10.130.10">
    <property type="entry name" value="Ribonuclease A-like domain"/>
    <property type="match status" value="1"/>
</dbReference>
<name>A0A3P9B189_9CICH</name>